<evidence type="ECO:0000256" key="4">
    <source>
        <dbReference type="ARBA" id="ARBA00022475"/>
    </source>
</evidence>
<reference evidence="15" key="1">
    <citation type="submission" date="2021-02" db="EMBL/GenBank/DDBJ databases">
        <authorList>
            <person name="Nowell W R."/>
        </authorList>
    </citation>
    <scope>NUCLEOTIDE SEQUENCE</scope>
    <source>
        <strain evidence="15">Ploen Becks lab</strain>
    </source>
</reference>
<gene>
    <name evidence="15" type="ORF">OXX778_LOCUS3772</name>
</gene>
<keyword evidence="5 13" id="KW-0812">Transmembrane</keyword>
<dbReference type="EMBL" id="CAJNOC010000345">
    <property type="protein sequence ID" value="CAF0748217.1"/>
    <property type="molecule type" value="Genomic_DNA"/>
</dbReference>
<keyword evidence="6 13" id="KW-1133">Transmembrane helix</keyword>
<dbReference type="OrthoDB" id="187568at2759"/>
<feature type="transmembrane region" description="Helical" evidence="13">
    <location>
        <begin position="259"/>
        <end position="281"/>
    </location>
</feature>
<feature type="compositionally biased region" description="Low complexity" evidence="14">
    <location>
        <begin position="617"/>
        <end position="628"/>
    </location>
</feature>
<protein>
    <recommendedName>
        <fullName evidence="13">Protein tweety homolog</fullName>
    </recommendedName>
</protein>
<keyword evidence="10" id="KW-0325">Glycoprotein</keyword>
<dbReference type="GO" id="GO:0005886">
    <property type="term" value="C:plasma membrane"/>
    <property type="evidence" value="ECO:0007669"/>
    <property type="project" value="UniProtKB-SubCell"/>
</dbReference>
<dbReference type="PANTHER" id="PTHR12424">
    <property type="entry name" value="TWEETY-RELATED"/>
    <property type="match status" value="1"/>
</dbReference>
<comment type="similarity">
    <text evidence="2 13">Belongs to the tweety family.</text>
</comment>
<evidence type="ECO:0000256" key="8">
    <source>
        <dbReference type="ARBA" id="ARBA00023136"/>
    </source>
</evidence>
<comment type="subcellular location">
    <subcellularLocation>
        <location evidence="1 13">Cell membrane</location>
        <topology evidence="1 13">Multi-pass membrane protein</topology>
    </subcellularLocation>
</comment>
<evidence type="ECO:0000313" key="16">
    <source>
        <dbReference type="Proteomes" id="UP000663879"/>
    </source>
</evidence>
<keyword evidence="12 13" id="KW-0407">Ion channel</keyword>
<keyword evidence="11 13" id="KW-0868">Chloride</keyword>
<evidence type="ECO:0000256" key="6">
    <source>
        <dbReference type="ARBA" id="ARBA00022989"/>
    </source>
</evidence>
<dbReference type="GO" id="GO:0005229">
    <property type="term" value="F:intracellularly calcium-gated chloride channel activity"/>
    <property type="evidence" value="ECO:0007669"/>
    <property type="project" value="TreeGrafter"/>
</dbReference>
<feature type="compositionally biased region" description="Low complexity" evidence="14">
    <location>
        <begin position="535"/>
        <end position="553"/>
    </location>
</feature>
<dbReference type="AlphaFoldDB" id="A0A813P2Q9"/>
<feature type="transmembrane region" description="Helical" evidence="13">
    <location>
        <begin position="446"/>
        <end position="470"/>
    </location>
</feature>
<evidence type="ECO:0000256" key="14">
    <source>
        <dbReference type="SAM" id="MobiDB-lite"/>
    </source>
</evidence>
<keyword evidence="16" id="KW-1185">Reference proteome</keyword>
<dbReference type="InterPro" id="IPR006990">
    <property type="entry name" value="Tweety"/>
</dbReference>
<keyword evidence="3 13" id="KW-0813">Transport</keyword>
<dbReference type="Proteomes" id="UP000663879">
    <property type="component" value="Unassembled WGS sequence"/>
</dbReference>
<evidence type="ECO:0000256" key="11">
    <source>
        <dbReference type="ARBA" id="ARBA00023214"/>
    </source>
</evidence>
<evidence type="ECO:0000256" key="1">
    <source>
        <dbReference type="ARBA" id="ARBA00004651"/>
    </source>
</evidence>
<evidence type="ECO:0000256" key="7">
    <source>
        <dbReference type="ARBA" id="ARBA00023065"/>
    </source>
</evidence>
<keyword evidence="7 13" id="KW-0406">Ion transport</keyword>
<keyword evidence="9 13" id="KW-0869">Chloride channel</keyword>
<evidence type="ECO:0000256" key="9">
    <source>
        <dbReference type="ARBA" id="ARBA00023173"/>
    </source>
</evidence>
<evidence type="ECO:0000256" key="3">
    <source>
        <dbReference type="ARBA" id="ARBA00022448"/>
    </source>
</evidence>
<evidence type="ECO:0000256" key="13">
    <source>
        <dbReference type="RuleBase" id="RU361114"/>
    </source>
</evidence>
<proteinExistence type="inferred from homology"/>
<evidence type="ECO:0000256" key="5">
    <source>
        <dbReference type="ARBA" id="ARBA00022692"/>
    </source>
</evidence>
<comment type="caution">
    <text evidence="15">The sequence shown here is derived from an EMBL/GenBank/DDBJ whole genome shotgun (WGS) entry which is preliminary data.</text>
</comment>
<dbReference type="GO" id="GO:0072320">
    <property type="term" value="F:volume-sensitive chloride channel activity"/>
    <property type="evidence" value="ECO:0007669"/>
    <property type="project" value="TreeGrafter"/>
</dbReference>
<evidence type="ECO:0000256" key="12">
    <source>
        <dbReference type="ARBA" id="ARBA00023303"/>
    </source>
</evidence>
<organism evidence="15 16">
    <name type="scientific">Brachionus calyciflorus</name>
    <dbReference type="NCBI Taxonomy" id="104777"/>
    <lineage>
        <taxon>Eukaryota</taxon>
        <taxon>Metazoa</taxon>
        <taxon>Spiralia</taxon>
        <taxon>Gnathifera</taxon>
        <taxon>Rotifera</taxon>
        <taxon>Eurotatoria</taxon>
        <taxon>Monogononta</taxon>
        <taxon>Pseudotrocha</taxon>
        <taxon>Ploima</taxon>
        <taxon>Brachionidae</taxon>
        <taxon>Brachionus</taxon>
    </lineage>
</organism>
<keyword evidence="8 13" id="KW-0472">Membrane</keyword>
<evidence type="ECO:0000256" key="10">
    <source>
        <dbReference type="ARBA" id="ARBA00023180"/>
    </source>
</evidence>
<feature type="region of interest" description="Disordered" evidence="14">
    <location>
        <begin position="603"/>
        <end position="628"/>
    </location>
</feature>
<dbReference type="PANTHER" id="PTHR12424:SF8">
    <property type="entry name" value="PROTEIN TWEETY"/>
    <property type="match status" value="1"/>
</dbReference>
<feature type="transmembrane region" description="Helical" evidence="13">
    <location>
        <begin position="288"/>
        <end position="312"/>
    </location>
</feature>
<name>A0A813P2Q9_9BILA</name>
<dbReference type="GO" id="GO:0034707">
    <property type="term" value="C:chloride channel complex"/>
    <property type="evidence" value="ECO:0007669"/>
    <property type="project" value="UniProtKB-UniRule"/>
</dbReference>
<evidence type="ECO:0000313" key="15">
    <source>
        <dbReference type="EMBL" id="CAF0748217.1"/>
    </source>
</evidence>
<feature type="transmembrane region" description="Helical" evidence="13">
    <location>
        <begin position="68"/>
        <end position="96"/>
    </location>
</feature>
<feature type="transmembrane region" description="Helical" evidence="13">
    <location>
        <begin position="129"/>
        <end position="148"/>
    </location>
</feature>
<evidence type="ECO:0000256" key="2">
    <source>
        <dbReference type="ARBA" id="ARBA00009849"/>
    </source>
</evidence>
<accession>A0A813P2Q9</accession>
<feature type="region of interest" description="Disordered" evidence="14">
    <location>
        <begin position="534"/>
        <end position="553"/>
    </location>
</feature>
<dbReference type="Pfam" id="PF04906">
    <property type="entry name" value="Tweety"/>
    <property type="match status" value="1"/>
</dbReference>
<keyword evidence="4" id="KW-1003">Cell membrane</keyword>
<comment type="function">
    <text evidence="13">Probable chloride channel.</text>
</comment>
<sequence>MSKNEAYNSLMMTMNKARLYSQSPLAVYTKTPYNYVINSFHSLPHLNMWFALSNSTFDPNNSDYLETILFWSTVPILTLIFILLVLIIYACCLVVFTNNTTTIKLNPNTNRYFSNNLNKKNKKLFKYKFFISVFVFFLSVSLGCIVYGSEKFHYSFREVNTNIRNFSNYFAQIGTQAKQAKELINNQINSTLGKYEKDLKAAVDSNRHRSSQVLNELSNVKRALNESFNALDGLNQLEKEKNAYVTMMNQVDLVEQTRWAIMIGVVTINMLLITLLIIGLIRNSKGSLCFFAFAGVLSLISIWVLNALYLGITVFVSDYCTSPDQYILTVAEKNQMKYLVQYYTTCSVSQIGNTKINKQQLQSYTPFKLDLNKVESKLRTANTLYSDNLIPMSRSLLNEQQIGSYNFQESISIIEKLIDKIRSSIRCDQTSHNYRQAVNALCTNSILGLAFVVLAGLVFGFIMPILICVIPQMWRRMHTKDLYDYHTNNTTNGHLLNEETHPFIASNTGTAQIRTNISAARQFNESPSFQRLAVNSSSTNSNITSNTLNRNRYNTTSRSNYAATSNIGSNLNHYSQTLKMTNRLHNDYMLHNSADPYSVINSHQNTNSSMGFPPAPNQTNPNSNGNYGNNFNLNLNNSNYAASAINSNMMPNNTTNHYNSNTLNTNAINVPILLYPNTNYSTRTLSLANGRKYDPSNNNSGMYGTLKNL</sequence>